<feature type="region of interest" description="Disordered" evidence="1">
    <location>
        <begin position="27"/>
        <end position="62"/>
    </location>
</feature>
<proteinExistence type="predicted"/>
<dbReference type="EMBL" id="JBFOLK010000012">
    <property type="protein sequence ID" value="KAL2471351.1"/>
    <property type="molecule type" value="Genomic_DNA"/>
</dbReference>
<gene>
    <name evidence="2" type="ORF">Adt_39487</name>
</gene>
<dbReference type="AlphaFoldDB" id="A0ABD1Q581"/>
<feature type="compositionally biased region" description="Low complexity" evidence="1">
    <location>
        <begin position="32"/>
        <end position="41"/>
    </location>
</feature>
<evidence type="ECO:0000313" key="2">
    <source>
        <dbReference type="EMBL" id="KAL2471351.1"/>
    </source>
</evidence>
<evidence type="ECO:0000256" key="1">
    <source>
        <dbReference type="SAM" id="MobiDB-lite"/>
    </source>
</evidence>
<organism evidence="2 3">
    <name type="scientific">Abeliophyllum distichum</name>
    <dbReference type="NCBI Taxonomy" id="126358"/>
    <lineage>
        <taxon>Eukaryota</taxon>
        <taxon>Viridiplantae</taxon>
        <taxon>Streptophyta</taxon>
        <taxon>Embryophyta</taxon>
        <taxon>Tracheophyta</taxon>
        <taxon>Spermatophyta</taxon>
        <taxon>Magnoliopsida</taxon>
        <taxon>eudicotyledons</taxon>
        <taxon>Gunneridae</taxon>
        <taxon>Pentapetalae</taxon>
        <taxon>asterids</taxon>
        <taxon>lamiids</taxon>
        <taxon>Lamiales</taxon>
        <taxon>Oleaceae</taxon>
        <taxon>Forsythieae</taxon>
        <taxon>Abeliophyllum</taxon>
    </lineage>
</organism>
<evidence type="ECO:0000313" key="3">
    <source>
        <dbReference type="Proteomes" id="UP001604336"/>
    </source>
</evidence>
<keyword evidence="3" id="KW-1185">Reference proteome</keyword>
<reference evidence="3" key="1">
    <citation type="submission" date="2024-07" db="EMBL/GenBank/DDBJ databases">
        <title>Two chromosome-level genome assemblies of Korean endemic species Abeliophyllum distichum and Forsythia ovata (Oleaceae).</title>
        <authorList>
            <person name="Jang H."/>
        </authorList>
    </citation>
    <scope>NUCLEOTIDE SEQUENCE [LARGE SCALE GENOMIC DNA]</scope>
</reference>
<sequence length="500" mass="56619">MHAAQLEAGDHVRPRLGRTVSSVPLLGASGHARPWPGRAALPRPPAGGRRPRPPFATDEHPFPLLPEADPILEISSSIGLVDFITNSSTVPRPFNIQTEHYPSGHLIELDLPKEAGVYNSKSFIKMLKKYELPPGYLYRVPNPSERIPGSDPREVVVYRDSMTAGLRFPLHPLFVSLFNEFHVTPGQLTPNLKVKLLLPHFPSSNSGWRRRFFFVRPEVGQFPFKTCWRTPFCKHFNEPLDLDHELKTRLDKILSLKPPESQMSEVLSNENLRRVHIGSPEDMDDFDFGGVMDVAGFATDAEDPSLSPLNKKKRRADKGKAIAETTTTPRSVPRTTRGNNAHAFKEFGFPPVDSTTEAEIMLGCVNEKLIESLKNKEADAMRRIMYTNHRRMLVMEEKVLRDLEKFEKRAADRDHDKKKAVAEVDQLRKKLETADDEAIAGYKMSAEYKSNSHMYGAASLKAAIKMTKEWLVDNHSKIDPDEFDRYLRKRRAADLAAQKV</sequence>
<comment type="caution">
    <text evidence="2">The sequence shown here is derived from an EMBL/GenBank/DDBJ whole genome shotgun (WGS) entry which is preliminary data.</text>
</comment>
<feature type="region of interest" description="Disordered" evidence="1">
    <location>
        <begin position="302"/>
        <end position="344"/>
    </location>
</feature>
<accession>A0ABD1Q581</accession>
<dbReference type="Proteomes" id="UP001604336">
    <property type="component" value="Unassembled WGS sequence"/>
</dbReference>
<name>A0ABD1Q581_9LAMI</name>
<feature type="compositionally biased region" description="Low complexity" evidence="1">
    <location>
        <begin position="325"/>
        <end position="337"/>
    </location>
</feature>
<protein>
    <submittedName>
        <fullName evidence="2">Uncharacterized protein</fullName>
    </submittedName>
</protein>